<proteinExistence type="predicted"/>
<dbReference type="RefSeq" id="XP_007744842.1">
    <property type="nucleotide sequence ID" value="XM_007746652.1"/>
</dbReference>
<dbReference type="EMBL" id="AMGX01000008">
    <property type="protein sequence ID" value="EXJ71063.1"/>
    <property type="molecule type" value="Genomic_DNA"/>
</dbReference>
<dbReference type="Proteomes" id="UP000019471">
    <property type="component" value="Unassembled WGS sequence"/>
</dbReference>
<evidence type="ECO:0000313" key="1">
    <source>
        <dbReference type="EMBL" id="EXJ71063.1"/>
    </source>
</evidence>
<dbReference type="GeneID" id="19190769"/>
<accession>W9WT00</accession>
<dbReference type="OrthoDB" id="4161816at2759"/>
<reference evidence="1 2" key="1">
    <citation type="submission" date="2013-03" db="EMBL/GenBank/DDBJ databases">
        <title>The Genome Sequence of Cladophialophora psammophila CBS 110553.</title>
        <authorList>
            <consortium name="The Broad Institute Genomics Platform"/>
            <person name="Cuomo C."/>
            <person name="de Hoog S."/>
            <person name="Gorbushina A."/>
            <person name="Walker B."/>
            <person name="Young S.K."/>
            <person name="Zeng Q."/>
            <person name="Gargeya S."/>
            <person name="Fitzgerald M."/>
            <person name="Haas B."/>
            <person name="Abouelleil A."/>
            <person name="Allen A.W."/>
            <person name="Alvarado L."/>
            <person name="Arachchi H.M."/>
            <person name="Berlin A.M."/>
            <person name="Chapman S.B."/>
            <person name="Gainer-Dewar J."/>
            <person name="Goldberg J."/>
            <person name="Griggs A."/>
            <person name="Gujja S."/>
            <person name="Hansen M."/>
            <person name="Howarth C."/>
            <person name="Imamovic A."/>
            <person name="Ireland A."/>
            <person name="Larimer J."/>
            <person name="McCowan C."/>
            <person name="Murphy C."/>
            <person name="Pearson M."/>
            <person name="Poon T.W."/>
            <person name="Priest M."/>
            <person name="Roberts A."/>
            <person name="Saif S."/>
            <person name="Shea T."/>
            <person name="Sisk P."/>
            <person name="Sykes S."/>
            <person name="Wortman J."/>
            <person name="Nusbaum C."/>
            <person name="Birren B."/>
        </authorList>
    </citation>
    <scope>NUCLEOTIDE SEQUENCE [LARGE SCALE GENOMIC DNA]</scope>
    <source>
        <strain evidence="1 2">CBS 110553</strain>
    </source>
</reference>
<protein>
    <submittedName>
        <fullName evidence="1">Uncharacterized protein</fullName>
    </submittedName>
</protein>
<gene>
    <name evidence="1" type="ORF">A1O5_06056</name>
</gene>
<organism evidence="1 2">
    <name type="scientific">Cladophialophora psammophila CBS 110553</name>
    <dbReference type="NCBI Taxonomy" id="1182543"/>
    <lineage>
        <taxon>Eukaryota</taxon>
        <taxon>Fungi</taxon>
        <taxon>Dikarya</taxon>
        <taxon>Ascomycota</taxon>
        <taxon>Pezizomycotina</taxon>
        <taxon>Eurotiomycetes</taxon>
        <taxon>Chaetothyriomycetidae</taxon>
        <taxon>Chaetothyriales</taxon>
        <taxon>Herpotrichiellaceae</taxon>
        <taxon>Cladophialophora</taxon>
    </lineage>
</organism>
<name>W9WT00_9EURO</name>
<comment type="caution">
    <text evidence="1">The sequence shown here is derived from an EMBL/GenBank/DDBJ whole genome shotgun (WGS) entry which is preliminary data.</text>
</comment>
<dbReference type="AlphaFoldDB" id="W9WT00"/>
<dbReference type="HOGENOM" id="CLU_1570470_0_0_1"/>
<keyword evidence="2" id="KW-1185">Reference proteome</keyword>
<evidence type="ECO:0000313" key="2">
    <source>
        <dbReference type="Proteomes" id="UP000019471"/>
    </source>
</evidence>
<sequence length="170" mass="18984">MVAGRRFDGTRVEKKGLGSLLEPMFQNRDDEDRERSQEEIKWRVHVSQVLRGRVLIYTEGGRLGLVPGNLMVGYEVCVILGCSVPVIMAELNYIDDTGAMSSDPSHHGKPSGHHILWCECFIDGMMDGEMIEELGGEENGLRMIHGAEGVGEDRTWGLGEGIQMREFHII</sequence>